<name>A0A4Q1BM85_TREME</name>
<feature type="compositionally biased region" description="Basic and acidic residues" evidence="1">
    <location>
        <begin position="666"/>
        <end position="675"/>
    </location>
</feature>
<feature type="compositionally biased region" description="Low complexity" evidence="1">
    <location>
        <begin position="322"/>
        <end position="355"/>
    </location>
</feature>
<keyword evidence="2" id="KW-0472">Membrane</keyword>
<feature type="compositionally biased region" description="Polar residues" evidence="1">
    <location>
        <begin position="392"/>
        <end position="405"/>
    </location>
</feature>
<evidence type="ECO:0000313" key="4">
    <source>
        <dbReference type="Proteomes" id="UP000289152"/>
    </source>
</evidence>
<feature type="transmembrane region" description="Helical" evidence="2">
    <location>
        <begin position="711"/>
        <end position="735"/>
    </location>
</feature>
<feature type="compositionally biased region" description="Low complexity" evidence="1">
    <location>
        <begin position="65"/>
        <end position="81"/>
    </location>
</feature>
<evidence type="ECO:0000313" key="3">
    <source>
        <dbReference type="EMBL" id="RXK38923.1"/>
    </source>
</evidence>
<feature type="region of interest" description="Disordered" evidence="1">
    <location>
        <begin position="537"/>
        <end position="679"/>
    </location>
</feature>
<keyword evidence="2" id="KW-0812">Transmembrane</keyword>
<sequence length="793" mass="88796">MPTSSRRRQSDPSIEVLYNTAVQSFVRRDHSKTQATLSRLLSILPPPKRVWCDFGTDVSHQDQDSGSSESRRSSPPTITTTHGSKNDISSIHQSATSSPSSRSEIITIPIELKNGMTRKASCHFIPSSPESDNSISHPKSISKNERNPIESLSSSNEIKNNDQNNPSPKKPGLNQTRRISQNNNNNNNNTHSPSSPSTFHNTVTPTNQRRSSNGNFKSSRYSNKYETQDLNTTKSPKEEFQNGEEWLIKTLKLLITSRVSMYTDPPPSIPSKPNGGKIVHLDQDLLNMLPPTSPDIILKDLEMICKKAYRIRDTTLGSPYNSPSEKQSSSLKSWTTPTKSTSSSSRPRVLSSSTSPEPINQKQKHSKSNSISSERIISNQVIDSSNGTSFVDLKNGTSSISSNTMSEEEKLDIKDKDHPLPPTILSTILLASIKLKPSPPALSYAHQLAEDWLTSLPDTLFHRHRHRQPAFPALEKMRLEAAWEGYMRVLELFCGEILTREGEWGMARGILQGDGLMGIKRKENLYRHIRNMESRSLSSPSSSIILPTPTTSPSSSLFLQPSSPNTIRVHNPKSSPTNPLPSKLFSPSQVSHGERTSQPSRRSSSSSSSSERTARPVIKLPFPVTSLSSTSVRNPIQNRTRSSQDTPNESLLPGSLSQNKTNTSISDHEPSETYVRDGSQIGRTDSNIYSSSSFTSLLSRLIDLRNYSSNYLTLFLSSRNIAIFSPLLIILLWGLNRRNRNKTGLKRHNDLRRQLERVDMGGRGWKNWFRWLIRWWIGKFLGVWEMGTKITYL</sequence>
<dbReference type="InParanoid" id="A0A4Q1BM85"/>
<feature type="compositionally biased region" description="Polar residues" evidence="1">
    <location>
        <begin position="190"/>
        <end position="234"/>
    </location>
</feature>
<feature type="region of interest" description="Disordered" evidence="1">
    <location>
        <begin position="392"/>
        <end position="417"/>
    </location>
</feature>
<dbReference type="OrthoDB" id="3981028at2759"/>
<feature type="compositionally biased region" description="Polar residues" evidence="1">
    <location>
        <begin position="82"/>
        <end position="104"/>
    </location>
</feature>
<dbReference type="Proteomes" id="UP000289152">
    <property type="component" value="Unassembled WGS sequence"/>
</dbReference>
<feature type="compositionally biased region" description="Low complexity" evidence="1">
    <location>
        <begin position="600"/>
        <end position="610"/>
    </location>
</feature>
<evidence type="ECO:0000256" key="1">
    <source>
        <dbReference type="SAM" id="MobiDB-lite"/>
    </source>
</evidence>
<feature type="region of interest" description="Disordered" evidence="1">
    <location>
        <begin position="314"/>
        <end position="378"/>
    </location>
</feature>
<comment type="caution">
    <text evidence="3">The sequence shown here is derived from an EMBL/GenBank/DDBJ whole genome shotgun (WGS) entry which is preliminary data.</text>
</comment>
<evidence type="ECO:0000256" key="2">
    <source>
        <dbReference type="SAM" id="Phobius"/>
    </source>
</evidence>
<organism evidence="3 4">
    <name type="scientific">Tremella mesenterica</name>
    <name type="common">Jelly fungus</name>
    <dbReference type="NCBI Taxonomy" id="5217"/>
    <lineage>
        <taxon>Eukaryota</taxon>
        <taxon>Fungi</taxon>
        <taxon>Dikarya</taxon>
        <taxon>Basidiomycota</taxon>
        <taxon>Agaricomycotina</taxon>
        <taxon>Tremellomycetes</taxon>
        <taxon>Tremellales</taxon>
        <taxon>Tremellaceae</taxon>
        <taxon>Tremella</taxon>
    </lineage>
</organism>
<protein>
    <submittedName>
        <fullName evidence="3">Uncharacterized protein</fullName>
    </submittedName>
</protein>
<dbReference type="EMBL" id="SDIL01000039">
    <property type="protein sequence ID" value="RXK38923.1"/>
    <property type="molecule type" value="Genomic_DNA"/>
</dbReference>
<feature type="compositionally biased region" description="Low complexity" evidence="1">
    <location>
        <begin position="537"/>
        <end position="564"/>
    </location>
</feature>
<feature type="compositionally biased region" description="Low complexity" evidence="1">
    <location>
        <begin position="368"/>
        <end position="378"/>
    </location>
</feature>
<gene>
    <name evidence="3" type="ORF">M231_03768</name>
</gene>
<feature type="compositionally biased region" description="Polar residues" evidence="1">
    <location>
        <begin position="128"/>
        <end position="141"/>
    </location>
</feature>
<dbReference type="AlphaFoldDB" id="A0A4Q1BM85"/>
<dbReference type="VEuPathDB" id="FungiDB:TREMEDRAFT_68281"/>
<feature type="compositionally biased region" description="Polar residues" evidence="1">
    <location>
        <begin position="625"/>
        <end position="665"/>
    </location>
</feature>
<dbReference type="STRING" id="5217.A0A4Q1BM85"/>
<feature type="compositionally biased region" description="Polar residues" evidence="1">
    <location>
        <begin position="565"/>
        <end position="577"/>
    </location>
</feature>
<feature type="compositionally biased region" description="Polar residues" evidence="1">
    <location>
        <begin position="150"/>
        <end position="181"/>
    </location>
</feature>
<accession>A0A4Q1BM85</accession>
<keyword evidence="4" id="KW-1185">Reference proteome</keyword>
<reference evidence="3 4" key="1">
    <citation type="submission" date="2016-06" db="EMBL/GenBank/DDBJ databases">
        <title>Evolution of pathogenesis and genome organization in the Tremellales.</title>
        <authorList>
            <person name="Cuomo C."/>
            <person name="Litvintseva A."/>
            <person name="Heitman J."/>
            <person name="Chen Y."/>
            <person name="Sun S."/>
            <person name="Springer D."/>
            <person name="Dromer F."/>
            <person name="Young S."/>
            <person name="Zeng Q."/>
            <person name="Chapman S."/>
            <person name="Gujja S."/>
            <person name="Saif S."/>
            <person name="Birren B."/>
        </authorList>
    </citation>
    <scope>NUCLEOTIDE SEQUENCE [LARGE SCALE GENOMIC DNA]</scope>
    <source>
        <strain evidence="3 4">ATCC 28783</strain>
    </source>
</reference>
<proteinExistence type="predicted"/>
<feature type="region of interest" description="Disordered" evidence="1">
    <location>
        <begin position="54"/>
        <end position="104"/>
    </location>
</feature>
<feature type="compositionally biased region" description="Polar residues" evidence="1">
    <location>
        <begin position="585"/>
        <end position="599"/>
    </location>
</feature>
<keyword evidence="2" id="KW-1133">Transmembrane helix</keyword>
<feature type="region of interest" description="Disordered" evidence="1">
    <location>
        <begin position="121"/>
        <end position="238"/>
    </location>
</feature>
<feature type="compositionally biased region" description="Basic and acidic residues" evidence="1">
    <location>
        <begin position="407"/>
        <end position="417"/>
    </location>
</feature>